<dbReference type="Gene3D" id="3.40.50.2300">
    <property type="match status" value="1"/>
</dbReference>
<dbReference type="SUPFAM" id="SSF52540">
    <property type="entry name" value="P-loop containing nucleoside triphosphate hydrolases"/>
    <property type="match status" value="1"/>
</dbReference>
<dbReference type="SMART" id="SM00382">
    <property type="entry name" value="AAA"/>
    <property type="match status" value="1"/>
</dbReference>
<dbReference type="InterPro" id="IPR002197">
    <property type="entry name" value="HTH_Fis"/>
</dbReference>
<dbReference type="Proteomes" id="UP000774958">
    <property type="component" value="Unassembled WGS sequence"/>
</dbReference>
<keyword evidence="6" id="KW-0597">Phosphoprotein</keyword>
<evidence type="ECO:0000256" key="4">
    <source>
        <dbReference type="ARBA" id="ARBA00023125"/>
    </source>
</evidence>
<dbReference type="Pfam" id="PF02954">
    <property type="entry name" value="HTH_8"/>
    <property type="match status" value="1"/>
</dbReference>
<dbReference type="PROSITE" id="PS50110">
    <property type="entry name" value="RESPONSE_REGULATORY"/>
    <property type="match status" value="1"/>
</dbReference>
<dbReference type="SUPFAM" id="SSF52172">
    <property type="entry name" value="CheY-like"/>
    <property type="match status" value="1"/>
</dbReference>
<dbReference type="SMART" id="SM00448">
    <property type="entry name" value="REC"/>
    <property type="match status" value="1"/>
</dbReference>
<name>A0ABS7VC41_9GAMM</name>
<dbReference type="PROSITE" id="PS50045">
    <property type="entry name" value="SIGMA54_INTERACT_4"/>
    <property type="match status" value="1"/>
</dbReference>
<proteinExistence type="predicted"/>
<dbReference type="PANTHER" id="PTHR32071">
    <property type="entry name" value="TRANSCRIPTIONAL REGULATORY PROTEIN"/>
    <property type="match status" value="1"/>
</dbReference>
<keyword evidence="4" id="KW-0238">DNA-binding</keyword>
<evidence type="ECO:0000313" key="10">
    <source>
        <dbReference type="Proteomes" id="UP000774958"/>
    </source>
</evidence>
<sequence length="453" mass="50572">MNQVMLIDDEPALRHSLGQTLELEEMQVSPFASAREALARLTPDWPGVVISDINMPGMDGIAFLTAALARDPELPVILLTGHGDISTAVSAMRLGAYDFIEKPFGTDELLEVVHRAQEKRRLVLENRELREELEAQSGPGPRLLGRTEGIRRLRKILTRIKDAPADVLIHGETGCGKELVARFLHDHSVRAAAPFVAINCGAIPESMMESELFGHEAGAFTGALKRRVGRIAWANGGTLFLDEIESMPMSLQIKLLRVLEERRVEPLGANQGIPLDIRVLAATKADLRQLADRGHFRADLYYRLNVVRVEIPPLRERKEDIPLLFENFLRVAATRYQLAPPRLGPEQVAWLLAHDWPGNVRELRNLAERCVLMGEEGAFADVSLSSHPLTLAEQVERFERTLLTDALGRHGGRLKEVQESLGLARKTLYDKMRKYALDKQDYKTGEEPPAANP</sequence>
<dbReference type="InterPro" id="IPR011006">
    <property type="entry name" value="CheY-like_superfamily"/>
</dbReference>
<dbReference type="SUPFAM" id="SSF46689">
    <property type="entry name" value="Homeodomain-like"/>
    <property type="match status" value="1"/>
</dbReference>
<dbReference type="InterPro" id="IPR025943">
    <property type="entry name" value="Sigma_54_int_dom_ATP-bd_2"/>
</dbReference>
<evidence type="ECO:0000256" key="2">
    <source>
        <dbReference type="ARBA" id="ARBA00022840"/>
    </source>
</evidence>
<organism evidence="9 10">
    <name type="scientific">Aeromonas schubertii</name>
    <dbReference type="NCBI Taxonomy" id="652"/>
    <lineage>
        <taxon>Bacteria</taxon>
        <taxon>Pseudomonadati</taxon>
        <taxon>Pseudomonadota</taxon>
        <taxon>Gammaproteobacteria</taxon>
        <taxon>Aeromonadales</taxon>
        <taxon>Aeromonadaceae</taxon>
        <taxon>Aeromonas</taxon>
    </lineage>
</organism>
<evidence type="ECO:0000256" key="3">
    <source>
        <dbReference type="ARBA" id="ARBA00023015"/>
    </source>
</evidence>
<dbReference type="EMBL" id="JAIRBT010000015">
    <property type="protein sequence ID" value="MBZ6066954.1"/>
    <property type="molecule type" value="Genomic_DNA"/>
</dbReference>
<keyword evidence="2" id="KW-0067">ATP-binding</keyword>
<protein>
    <submittedName>
        <fullName evidence="9">Sigma-54 dependent transcriptional regulator</fullName>
    </submittedName>
</protein>
<dbReference type="CDD" id="cd17549">
    <property type="entry name" value="REC_DctD-like"/>
    <property type="match status" value="1"/>
</dbReference>
<evidence type="ECO:0000256" key="1">
    <source>
        <dbReference type="ARBA" id="ARBA00022741"/>
    </source>
</evidence>
<dbReference type="Pfam" id="PF00072">
    <property type="entry name" value="Response_reg"/>
    <property type="match status" value="1"/>
</dbReference>
<evidence type="ECO:0000259" key="8">
    <source>
        <dbReference type="PROSITE" id="PS50110"/>
    </source>
</evidence>
<keyword evidence="10" id="KW-1185">Reference proteome</keyword>
<evidence type="ECO:0000313" key="9">
    <source>
        <dbReference type="EMBL" id="MBZ6066954.1"/>
    </source>
</evidence>
<evidence type="ECO:0000259" key="7">
    <source>
        <dbReference type="PROSITE" id="PS50045"/>
    </source>
</evidence>
<dbReference type="PANTHER" id="PTHR32071:SF57">
    <property type="entry name" value="C4-DICARBOXYLATE TRANSPORT TRANSCRIPTIONAL REGULATORY PROTEIN DCTD"/>
    <property type="match status" value="1"/>
</dbReference>
<dbReference type="RefSeq" id="WP_224162961.1">
    <property type="nucleotide sequence ID" value="NZ_JAIRBT010000015.1"/>
</dbReference>
<dbReference type="PROSITE" id="PS00688">
    <property type="entry name" value="SIGMA54_INTERACT_3"/>
    <property type="match status" value="1"/>
</dbReference>
<feature type="modified residue" description="4-aspartylphosphate" evidence="6">
    <location>
        <position position="52"/>
    </location>
</feature>
<dbReference type="InterPro" id="IPR009057">
    <property type="entry name" value="Homeodomain-like_sf"/>
</dbReference>
<dbReference type="Pfam" id="PF25601">
    <property type="entry name" value="AAA_lid_14"/>
    <property type="match status" value="1"/>
</dbReference>
<keyword evidence="5" id="KW-0804">Transcription</keyword>
<dbReference type="Gene3D" id="3.40.50.300">
    <property type="entry name" value="P-loop containing nucleotide triphosphate hydrolases"/>
    <property type="match status" value="1"/>
</dbReference>
<gene>
    <name evidence="9" type="ORF">LA374_12175</name>
</gene>
<dbReference type="InterPro" id="IPR025944">
    <property type="entry name" value="Sigma_54_int_dom_CS"/>
</dbReference>
<evidence type="ECO:0000256" key="5">
    <source>
        <dbReference type="ARBA" id="ARBA00023163"/>
    </source>
</evidence>
<feature type="domain" description="Sigma-54 factor interaction" evidence="7">
    <location>
        <begin position="143"/>
        <end position="372"/>
    </location>
</feature>
<feature type="domain" description="Response regulatory" evidence="8">
    <location>
        <begin position="3"/>
        <end position="117"/>
    </location>
</feature>
<dbReference type="Pfam" id="PF00158">
    <property type="entry name" value="Sigma54_activat"/>
    <property type="match status" value="1"/>
</dbReference>
<dbReference type="InterPro" id="IPR001789">
    <property type="entry name" value="Sig_transdc_resp-reg_receiver"/>
</dbReference>
<evidence type="ECO:0000256" key="6">
    <source>
        <dbReference type="PROSITE-ProRule" id="PRU00169"/>
    </source>
</evidence>
<keyword evidence="1" id="KW-0547">Nucleotide-binding</keyword>
<dbReference type="InterPro" id="IPR002078">
    <property type="entry name" value="Sigma_54_int"/>
</dbReference>
<dbReference type="CDD" id="cd00009">
    <property type="entry name" value="AAA"/>
    <property type="match status" value="1"/>
</dbReference>
<reference evidence="9 10" key="1">
    <citation type="submission" date="2021-09" db="EMBL/GenBank/DDBJ databases">
        <title>Aeromonas schubertii isolated from Asian sea bass.</title>
        <authorList>
            <person name="Pinpimai K."/>
        </authorList>
    </citation>
    <scope>NUCLEOTIDE SEQUENCE [LARGE SCALE GENOMIC DNA]</scope>
    <source>
        <strain evidence="9 10">CHULA2021a</strain>
    </source>
</reference>
<dbReference type="InterPro" id="IPR027417">
    <property type="entry name" value="P-loop_NTPase"/>
</dbReference>
<dbReference type="Gene3D" id="1.10.8.60">
    <property type="match status" value="1"/>
</dbReference>
<accession>A0ABS7VC41</accession>
<dbReference type="InterPro" id="IPR058031">
    <property type="entry name" value="AAA_lid_NorR"/>
</dbReference>
<dbReference type="InterPro" id="IPR003593">
    <property type="entry name" value="AAA+_ATPase"/>
</dbReference>
<dbReference type="PROSITE" id="PS00676">
    <property type="entry name" value="SIGMA54_INTERACT_2"/>
    <property type="match status" value="1"/>
</dbReference>
<comment type="caution">
    <text evidence="9">The sequence shown here is derived from an EMBL/GenBank/DDBJ whole genome shotgun (WGS) entry which is preliminary data.</text>
</comment>
<dbReference type="Gene3D" id="1.10.10.60">
    <property type="entry name" value="Homeodomain-like"/>
    <property type="match status" value="1"/>
</dbReference>
<keyword evidence="3" id="KW-0805">Transcription regulation</keyword>